<evidence type="ECO:0000313" key="3">
    <source>
        <dbReference type="Proteomes" id="UP000501602"/>
    </source>
</evidence>
<evidence type="ECO:0000313" key="2">
    <source>
        <dbReference type="EMBL" id="QIZ77111.1"/>
    </source>
</evidence>
<dbReference type="GO" id="GO:0005840">
    <property type="term" value="C:ribosome"/>
    <property type="evidence" value="ECO:0007669"/>
    <property type="project" value="UniProtKB-KW"/>
</dbReference>
<reference evidence="2 3" key="1">
    <citation type="submission" date="2020-04" db="EMBL/GenBank/DDBJ databases">
        <title>Ferrimonas sp. S7 isolated from sea water.</title>
        <authorList>
            <person name="Bae S.S."/>
            <person name="Baek K."/>
        </authorList>
    </citation>
    <scope>NUCLEOTIDE SEQUENCE [LARGE SCALE GENOMIC DNA]</scope>
    <source>
        <strain evidence="2 3">S7</strain>
    </source>
</reference>
<name>A0A6H1UDF8_9GAMM</name>
<dbReference type="Proteomes" id="UP000501602">
    <property type="component" value="Chromosome"/>
</dbReference>
<evidence type="ECO:0000256" key="1">
    <source>
        <dbReference type="SAM" id="MobiDB-lite"/>
    </source>
</evidence>
<dbReference type="AlphaFoldDB" id="A0A6H1UDF8"/>
<keyword evidence="2" id="KW-0687">Ribonucleoprotein</keyword>
<sequence>MNSDPDKMLKQHQQLIHSENQKVSSHTQRENGDWFVNTLMIEGHSVPFKYKRKKQYRSLQGARINLTYYVSTENVAGFEIEVMNVVRIKRS</sequence>
<keyword evidence="2" id="KW-0689">Ribosomal protein</keyword>
<organism evidence="2 3">
    <name type="scientific">Ferrimonas lipolytica</name>
    <dbReference type="NCBI Taxonomy" id="2724191"/>
    <lineage>
        <taxon>Bacteria</taxon>
        <taxon>Pseudomonadati</taxon>
        <taxon>Pseudomonadota</taxon>
        <taxon>Gammaproteobacteria</taxon>
        <taxon>Alteromonadales</taxon>
        <taxon>Ferrimonadaceae</taxon>
        <taxon>Ferrimonas</taxon>
    </lineage>
</organism>
<gene>
    <name evidence="2" type="ORF">HER31_09635</name>
</gene>
<dbReference type="EMBL" id="CP051180">
    <property type="protein sequence ID" value="QIZ77111.1"/>
    <property type="molecule type" value="Genomic_DNA"/>
</dbReference>
<keyword evidence="3" id="KW-1185">Reference proteome</keyword>
<feature type="compositionally biased region" description="Polar residues" evidence="1">
    <location>
        <begin position="11"/>
        <end position="26"/>
    </location>
</feature>
<accession>A0A6H1UDF8</accession>
<protein>
    <submittedName>
        <fullName evidence="2">BL21 family ribosomal protein</fullName>
    </submittedName>
</protein>
<proteinExistence type="predicted"/>
<dbReference type="KEGG" id="fes:HER31_09635"/>
<dbReference type="RefSeq" id="WP_168660372.1">
    <property type="nucleotide sequence ID" value="NZ_CP051180.1"/>
</dbReference>
<feature type="region of interest" description="Disordered" evidence="1">
    <location>
        <begin position="1"/>
        <end position="28"/>
    </location>
</feature>